<dbReference type="EMBL" id="CP036261">
    <property type="protein sequence ID" value="QDS86610.1"/>
    <property type="molecule type" value="Genomic_DNA"/>
</dbReference>
<organism evidence="3 4">
    <name type="scientific">Rosistilla ulvae</name>
    <dbReference type="NCBI Taxonomy" id="1930277"/>
    <lineage>
        <taxon>Bacteria</taxon>
        <taxon>Pseudomonadati</taxon>
        <taxon>Planctomycetota</taxon>
        <taxon>Planctomycetia</taxon>
        <taxon>Pirellulales</taxon>
        <taxon>Pirellulaceae</taxon>
        <taxon>Rosistilla</taxon>
    </lineage>
</organism>
<evidence type="ECO:0000313" key="3">
    <source>
        <dbReference type="EMBL" id="QDS86610.1"/>
    </source>
</evidence>
<sequence length="224" mass="25538">MEARSFAVAFVRDIRCLIRTTATICRVDIVSSLYQTIEAPTAPSAAAWYLRMHRYAKRQTFRMWIRIRRFVMHNILHADDPPHPLALGVAIGLFVTFTPTIGLQMLLVMFLAWALRANKLVGLPIVWLSNPATFVPIYLPCYQVGRLLLGSEPKGRDWWHGLQHPPTGFLNKTEFYWTRIWEIIGPLTVGCLVVASIVAVLGYCLAYSVIYTYRMKRFGAITPP</sequence>
<dbReference type="InterPro" id="IPR018639">
    <property type="entry name" value="DUF2062"/>
</dbReference>
<reference evidence="3 4" key="1">
    <citation type="submission" date="2019-02" db="EMBL/GenBank/DDBJ databases">
        <title>Deep-cultivation of Planctomycetes and their phenomic and genomic characterization uncovers novel biology.</title>
        <authorList>
            <person name="Wiegand S."/>
            <person name="Jogler M."/>
            <person name="Boedeker C."/>
            <person name="Pinto D."/>
            <person name="Vollmers J."/>
            <person name="Rivas-Marin E."/>
            <person name="Kohn T."/>
            <person name="Peeters S.H."/>
            <person name="Heuer A."/>
            <person name="Rast P."/>
            <person name="Oberbeckmann S."/>
            <person name="Bunk B."/>
            <person name="Jeske O."/>
            <person name="Meyerdierks A."/>
            <person name="Storesund J.E."/>
            <person name="Kallscheuer N."/>
            <person name="Luecker S."/>
            <person name="Lage O.M."/>
            <person name="Pohl T."/>
            <person name="Merkel B.J."/>
            <person name="Hornburger P."/>
            <person name="Mueller R.-W."/>
            <person name="Bruemmer F."/>
            <person name="Labrenz M."/>
            <person name="Spormann A.M."/>
            <person name="Op den Camp H."/>
            <person name="Overmann J."/>
            <person name="Amann R."/>
            <person name="Jetten M.S.M."/>
            <person name="Mascher T."/>
            <person name="Medema M.H."/>
            <person name="Devos D.P."/>
            <person name="Kaster A.-K."/>
            <person name="Ovreas L."/>
            <person name="Rohde M."/>
            <person name="Galperin M.Y."/>
            <person name="Jogler C."/>
        </authorList>
    </citation>
    <scope>NUCLEOTIDE SEQUENCE [LARGE SCALE GENOMIC DNA]</scope>
    <source>
        <strain evidence="3 4">EC9</strain>
    </source>
</reference>
<proteinExistence type="predicted"/>
<dbReference type="KEGG" id="ruv:EC9_07830"/>
<feature type="transmembrane region" description="Helical" evidence="1">
    <location>
        <begin position="183"/>
        <end position="210"/>
    </location>
</feature>
<gene>
    <name evidence="3" type="ORF">EC9_07830</name>
</gene>
<evidence type="ECO:0000256" key="1">
    <source>
        <dbReference type="SAM" id="Phobius"/>
    </source>
</evidence>
<keyword evidence="1" id="KW-0812">Transmembrane</keyword>
<evidence type="ECO:0000313" key="4">
    <source>
        <dbReference type="Proteomes" id="UP000319557"/>
    </source>
</evidence>
<name>A0A517LVG6_9BACT</name>
<dbReference type="PANTHER" id="PTHR40547">
    <property type="entry name" value="SLL0298 PROTEIN"/>
    <property type="match status" value="1"/>
</dbReference>
<keyword evidence="1" id="KW-0472">Membrane</keyword>
<feature type="transmembrane region" description="Helical" evidence="1">
    <location>
        <begin position="85"/>
        <end position="113"/>
    </location>
</feature>
<dbReference type="PANTHER" id="PTHR40547:SF1">
    <property type="entry name" value="SLL0298 PROTEIN"/>
    <property type="match status" value="1"/>
</dbReference>
<keyword evidence="1" id="KW-1133">Transmembrane helix</keyword>
<accession>A0A517LVG6</accession>
<evidence type="ECO:0000259" key="2">
    <source>
        <dbReference type="Pfam" id="PF09835"/>
    </source>
</evidence>
<feature type="transmembrane region" description="Helical" evidence="1">
    <location>
        <begin position="120"/>
        <end position="139"/>
    </location>
</feature>
<feature type="domain" description="DUF2062" evidence="2">
    <location>
        <begin position="67"/>
        <end position="217"/>
    </location>
</feature>
<dbReference type="AlphaFoldDB" id="A0A517LVG6"/>
<protein>
    <recommendedName>
        <fullName evidence="2">DUF2062 domain-containing protein</fullName>
    </recommendedName>
</protein>
<dbReference type="Pfam" id="PF09835">
    <property type="entry name" value="DUF2062"/>
    <property type="match status" value="1"/>
</dbReference>
<keyword evidence="4" id="KW-1185">Reference proteome</keyword>
<dbReference type="Proteomes" id="UP000319557">
    <property type="component" value="Chromosome"/>
</dbReference>
<dbReference type="OrthoDB" id="9794343at2"/>